<feature type="compositionally biased region" description="Basic and acidic residues" evidence="1">
    <location>
        <begin position="58"/>
        <end position="70"/>
    </location>
</feature>
<accession>A0A0F9TSZ3</accession>
<feature type="non-terminal residue" evidence="2">
    <location>
        <position position="81"/>
    </location>
</feature>
<dbReference type="EMBL" id="LAZR01001447">
    <property type="protein sequence ID" value="KKN44488.1"/>
    <property type="molecule type" value="Genomic_DNA"/>
</dbReference>
<feature type="region of interest" description="Disordered" evidence="1">
    <location>
        <begin position="44"/>
        <end position="70"/>
    </location>
</feature>
<comment type="caution">
    <text evidence="2">The sequence shown here is derived from an EMBL/GenBank/DDBJ whole genome shotgun (WGS) entry which is preliminary data.</text>
</comment>
<proteinExistence type="predicted"/>
<protein>
    <submittedName>
        <fullName evidence="2">Uncharacterized protein</fullName>
    </submittedName>
</protein>
<dbReference type="AlphaFoldDB" id="A0A0F9TSZ3"/>
<evidence type="ECO:0000256" key="1">
    <source>
        <dbReference type="SAM" id="MobiDB-lite"/>
    </source>
</evidence>
<evidence type="ECO:0000313" key="2">
    <source>
        <dbReference type="EMBL" id="KKN44488.1"/>
    </source>
</evidence>
<name>A0A0F9TSZ3_9ZZZZ</name>
<reference evidence="2" key="1">
    <citation type="journal article" date="2015" name="Nature">
        <title>Complex archaea that bridge the gap between prokaryotes and eukaryotes.</title>
        <authorList>
            <person name="Spang A."/>
            <person name="Saw J.H."/>
            <person name="Jorgensen S.L."/>
            <person name="Zaremba-Niedzwiedzka K."/>
            <person name="Martijn J."/>
            <person name="Lind A.E."/>
            <person name="van Eijk R."/>
            <person name="Schleper C."/>
            <person name="Guy L."/>
            <person name="Ettema T.J."/>
        </authorList>
    </citation>
    <scope>NUCLEOTIDE SEQUENCE</scope>
</reference>
<gene>
    <name evidence="2" type="ORF">LCGC14_0692490</name>
</gene>
<organism evidence="2">
    <name type="scientific">marine sediment metagenome</name>
    <dbReference type="NCBI Taxonomy" id="412755"/>
    <lineage>
        <taxon>unclassified sequences</taxon>
        <taxon>metagenomes</taxon>
        <taxon>ecological metagenomes</taxon>
    </lineage>
</organism>
<sequence length="81" mass="8303">MTNRIARLVLTTCVLLAAAGVGLAEPPADGSEGMADWLNVLAAADPPPSAPDVSTGKTKADQAGDTDKPVDLWTQAYDLVP</sequence>